<dbReference type="PANTHER" id="PTHR32305:SF15">
    <property type="entry name" value="PROTEIN RHSA-RELATED"/>
    <property type="match status" value="1"/>
</dbReference>
<dbReference type="PANTHER" id="PTHR32305">
    <property type="match status" value="1"/>
</dbReference>
<accession>A0A368KTQ1</accession>
<evidence type="ECO:0000313" key="1">
    <source>
        <dbReference type="EMBL" id="RCS49492.1"/>
    </source>
</evidence>
<evidence type="ECO:0000313" key="2">
    <source>
        <dbReference type="Proteomes" id="UP000253562"/>
    </source>
</evidence>
<sequence>MKTLPDCPCVGCQGGIKSTFVYSLSDANGNIVGLISEAEDYLNRLITYDPYGTPTGEYDFQHLFGGYYYDSTTGLYLVRNRVYHPKLGRWLTKDPLGMVDGPNLYGYCGGDPINAVDPSGTVSFWDDPLDWGYGPGGAVWDVGASQSWIGRAYQGAGQSMAEMLGPEYLAQAGGWELIGLTAAAATAGVLGGLAASSVAGTMGLGYWSTLAFSGAAGGGAEYLTWTIGARALGGNLAAGPTLGGLGWHSGAGAVGGVVLGGVGRAVGWGFRQVITGTGRGLIGLVKPGGTVDSSLVTHYSEIARAAQMTSAIRRYNAIAKWLGQKPSASSEEILEALASDVTFSRVGHLRSGLFDFGNQGEIVYGANQIYAVGKRFWLQGNPFSAYGRRAGRHELLHLGAALRGQGDNYIHEIAVQAATTPENLVLAGSLIGGPVGFVWWWTRS</sequence>
<dbReference type="EMBL" id="QPEX01000024">
    <property type="protein sequence ID" value="RCS49492.1"/>
    <property type="molecule type" value="Genomic_DNA"/>
</dbReference>
<dbReference type="NCBIfam" id="TIGR03696">
    <property type="entry name" value="Rhs_assc_core"/>
    <property type="match status" value="1"/>
</dbReference>
<gene>
    <name evidence="1" type="ORF">DTL42_13285</name>
</gene>
<dbReference type="AlphaFoldDB" id="A0A368KTQ1"/>
<dbReference type="PRINTS" id="PR00394">
    <property type="entry name" value="RHSPROTEIN"/>
</dbReference>
<organism evidence="1 2">
    <name type="scientific">Bremerella cremea</name>
    <dbReference type="NCBI Taxonomy" id="1031537"/>
    <lineage>
        <taxon>Bacteria</taxon>
        <taxon>Pseudomonadati</taxon>
        <taxon>Planctomycetota</taxon>
        <taxon>Planctomycetia</taxon>
        <taxon>Pirellulales</taxon>
        <taxon>Pirellulaceae</taxon>
        <taxon>Bremerella</taxon>
    </lineage>
</organism>
<dbReference type="OrthoDB" id="291551at2"/>
<protein>
    <submittedName>
        <fullName evidence="1">RHS repeat-associated core domain-containing protein</fullName>
    </submittedName>
</protein>
<dbReference type="InterPro" id="IPR050708">
    <property type="entry name" value="T6SS_VgrG/RHS"/>
</dbReference>
<reference evidence="1 2" key="1">
    <citation type="submission" date="2018-07" db="EMBL/GenBank/DDBJ databases">
        <title>Comparative genomes isolates from brazilian mangrove.</title>
        <authorList>
            <person name="De Araujo J.E."/>
            <person name="Taketani R.G."/>
            <person name="Silva M.C.P."/>
            <person name="Lourenco M.V."/>
            <person name="Oliveira V.M."/>
            <person name="Andreote F.D."/>
        </authorList>
    </citation>
    <scope>NUCLEOTIDE SEQUENCE [LARGE SCALE GENOMIC DNA]</scope>
    <source>
        <strain evidence="1 2">HEX PRIS-MGV</strain>
    </source>
</reference>
<dbReference type="RefSeq" id="WP_114369204.1">
    <property type="nucleotide sequence ID" value="NZ_QPEX01000024.1"/>
</dbReference>
<dbReference type="Gene3D" id="2.180.10.10">
    <property type="entry name" value="RHS repeat-associated core"/>
    <property type="match status" value="1"/>
</dbReference>
<proteinExistence type="predicted"/>
<dbReference type="InterPro" id="IPR022385">
    <property type="entry name" value="Rhs_assc_core"/>
</dbReference>
<comment type="caution">
    <text evidence="1">The sequence shown here is derived from an EMBL/GenBank/DDBJ whole genome shotgun (WGS) entry which is preliminary data.</text>
</comment>
<dbReference type="Proteomes" id="UP000253562">
    <property type="component" value="Unassembled WGS sequence"/>
</dbReference>
<name>A0A368KTQ1_9BACT</name>